<reference evidence="10 11" key="1">
    <citation type="submission" date="2018-09" db="EMBL/GenBank/DDBJ databases">
        <title>Discovery and Ecogenomic Context for Candidatus Cryosericales, a Global Caldiserica Order Active in Thawing Permafrost.</title>
        <authorList>
            <person name="Martinez M.A."/>
            <person name="Woodcroft B.J."/>
            <person name="Ignacio Espinoza J.C."/>
            <person name="Zayed A."/>
            <person name="Singleton C.M."/>
            <person name="Boyd J."/>
            <person name="Li Y.-F."/>
            <person name="Purvine S."/>
            <person name="Maughan H."/>
            <person name="Hodgkins S.B."/>
            <person name="Anderson D."/>
            <person name="Sederholm M."/>
            <person name="Temperton B."/>
            <person name="Saleska S.R."/>
            <person name="Tyson G.W."/>
            <person name="Rich V.I."/>
        </authorList>
    </citation>
    <scope>NUCLEOTIDE SEQUENCE [LARGE SCALE GENOMIC DNA]</scope>
    <source>
        <strain evidence="9 11">SMC5</strain>
        <strain evidence="8 10">SMC6</strain>
    </source>
</reference>
<evidence type="ECO:0000256" key="1">
    <source>
        <dbReference type="ARBA" id="ARBA00004651"/>
    </source>
</evidence>
<dbReference type="InterPro" id="IPR038766">
    <property type="entry name" value="Membrane_comp_ABC_pdt"/>
</dbReference>
<evidence type="ECO:0000259" key="7">
    <source>
        <dbReference type="Pfam" id="PF02687"/>
    </source>
</evidence>
<evidence type="ECO:0000313" key="11">
    <source>
        <dbReference type="Proteomes" id="UP000266489"/>
    </source>
</evidence>
<keyword evidence="10" id="KW-1185">Reference proteome</keyword>
<dbReference type="PROSITE" id="PS51257">
    <property type="entry name" value="PROKAR_LIPOPROTEIN"/>
    <property type="match status" value="1"/>
</dbReference>
<gene>
    <name evidence="9" type="ORF">SMC5_01255</name>
    <name evidence="8" type="ORF">SMC6_01340</name>
</gene>
<feature type="transmembrane region" description="Helical" evidence="6">
    <location>
        <begin position="295"/>
        <end position="317"/>
    </location>
</feature>
<name>A0A398DXS7_9BACT</name>
<dbReference type="OrthoDB" id="2934570at2"/>
<feature type="transmembrane region" description="Helical" evidence="6">
    <location>
        <begin position="337"/>
        <end position="365"/>
    </location>
</feature>
<feature type="transmembrane region" description="Helical" evidence="6">
    <location>
        <begin position="609"/>
        <end position="636"/>
    </location>
</feature>
<evidence type="ECO:0000256" key="5">
    <source>
        <dbReference type="ARBA" id="ARBA00023136"/>
    </source>
</evidence>
<organism evidence="9 11">
    <name type="scientific">Candidatus Cryosericum odellii</name>
    <dbReference type="NCBI Taxonomy" id="2290917"/>
    <lineage>
        <taxon>Bacteria</taxon>
        <taxon>Pseudomonadati</taxon>
        <taxon>Caldisericota/Cryosericota group</taxon>
        <taxon>Candidatus Cryosericota</taxon>
        <taxon>Candidatus Cryosericia</taxon>
        <taxon>Candidatus Cryosericales</taxon>
        <taxon>Candidatus Cryosericaceae</taxon>
        <taxon>Candidatus Cryosericum</taxon>
    </lineage>
</organism>
<keyword evidence="3 6" id="KW-0812">Transmembrane</keyword>
<keyword evidence="2" id="KW-1003">Cell membrane</keyword>
<feature type="domain" description="ABC3 transporter permease C-terminal" evidence="7">
    <location>
        <begin position="615"/>
        <end position="730"/>
    </location>
</feature>
<sequence>MNTLLKRLPRTIRSNQWLVYGSITLVMLACMLYASLNGVMVDLNQSRSRFESESQMESATFLPQKPFTDLSTFEHDNGLTIERRREIDATVDSGLTLRVFERTTRVDIPAITAGRNMQADDEMLLGQTVATALKIPLGTKMTLLGHSFTVVGFTAVPDYMYPIRTTDDAGIILDPKAFGIAVITPAAMDTCAPTALATWHIKTVDGTTVSARQALNETVGLTYWQDITTNARYTLATVKLEGMASVSTSMPLVILLLACLLLAAAQGRMVRMQRAQLGTLKAMGYSTWKLVLQELALPALIALSGSVLGVLSSILTMRPLLNFMVSYFSIPLYVATIPWRAAIIGIVAPVFFTVPAVAVVATRLLGQAPVKLMQATALSTRPGLLERSLHLKRGSFQNRFAARAAIRGLTRLTLLMLGAMLAGYLLLFGGAMRDSMSTLVRSAFQDTQYNYTYALTAPRLENPWGGEVLTSEPFTTTDGRLTFQVVGLPATSTLFVPHDSKGQAIPIDRIIITRALAQKLNLKVGDSLTMQQAATGQEVTLPVDAVAEMYTTATVIMPQERLNSIVGAPLGSFNAVLSATSLQIPAQDVLTTLSMAQSRAAFNSAIMPLWVALGSVAVMAVFIALLALSIVTTLTVEEERFTISLLKVLGYRPEELNRMVLGSGIVAVATGFILGIPLLLASLGKLLSTTTSGISFSLPIRLSPLSILVCAVIMLATYLVSLRAARRKVLGVQMAVSLKAARE</sequence>
<evidence type="ECO:0000256" key="6">
    <source>
        <dbReference type="SAM" id="Phobius"/>
    </source>
</evidence>
<dbReference type="EMBL" id="QXIU01000034">
    <property type="protein sequence ID" value="RIE15191.1"/>
    <property type="molecule type" value="Genomic_DNA"/>
</dbReference>
<feature type="transmembrane region" description="Helical" evidence="6">
    <location>
        <begin position="412"/>
        <end position="432"/>
    </location>
</feature>
<evidence type="ECO:0000256" key="3">
    <source>
        <dbReference type="ARBA" id="ARBA00022692"/>
    </source>
</evidence>
<comment type="caution">
    <text evidence="9">The sequence shown here is derived from an EMBL/GenBank/DDBJ whole genome shotgun (WGS) entry which is preliminary data.</text>
</comment>
<evidence type="ECO:0000256" key="4">
    <source>
        <dbReference type="ARBA" id="ARBA00022989"/>
    </source>
</evidence>
<feature type="transmembrane region" description="Helical" evidence="6">
    <location>
        <begin position="242"/>
        <end position="264"/>
    </location>
</feature>
<dbReference type="EMBL" id="QXIT01000030">
    <property type="protein sequence ID" value="RIE10334.1"/>
    <property type="molecule type" value="Genomic_DNA"/>
</dbReference>
<feature type="transmembrane region" description="Helical" evidence="6">
    <location>
        <begin position="656"/>
        <end position="680"/>
    </location>
</feature>
<evidence type="ECO:0000256" key="2">
    <source>
        <dbReference type="ARBA" id="ARBA00022475"/>
    </source>
</evidence>
<dbReference type="PANTHER" id="PTHR30287:SF1">
    <property type="entry name" value="INNER MEMBRANE PROTEIN"/>
    <property type="match status" value="1"/>
</dbReference>
<evidence type="ECO:0000313" key="8">
    <source>
        <dbReference type="EMBL" id="RIE10334.1"/>
    </source>
</evidence>
<proteinExistence type="predicted"/>
<dbReference type="PANTHER" id="PTHR30287">
    <property type="entry name" value="MEMBRANE COMPONENT OF PREDICTED ABC SUPERFAMILY METABOLITE UPTAKE TRANSPORTER"/>
    <property type="match status" value="1"/>
</dbReference>
<feature type="transmembrane region" description="Helical" evidence="6">
    <location>
        <begin position="700"/>
        <end position="720"/>
    </location>
</feature>
<accession>A0A398DGW3</accession>
<dbReference type="Pfam" id="PF02687">
    <property type="entry name" value="FtsX"/>
    <property type="match status" value="2"/>
</dbReference>
<dbReference type="RefSeq" id="WP_119119272.1">
    <property type="nucleotide sequence ID" value="NZ_QXIT01000030.1"/>
</dbReference>
<keyword evidence="5 6" id="KW-0472">Membrane</keyword>
<dbReference type="Proteomes" id="UP000266489">
    <property type="component" value="Unassembled WGS sequence"/>
</dbReference>
<dbReference type="InterPro" id="IPR003838">
    <property type="entry name" value="ABC3_permease_C"/>
</dbReference>
<accession>A0A398DXS7</accession>
<comment type="subcellular location">
    <subcellularLocation>
        <location evidence="1">Cell membrane</location>
        <topology evidence="1">Multi-pass membrane protein</topology>
    </subcellularLocation>
</comment>
<feature type="domain" description="ABC3 transporter permease C-terminal" evidence="7">
    <location>
        <begin position="250"/>
        <end position="364"/>
    </location>
</feature>
<protein>
    <submittedName>
        <fullName evidence="9">ABC transporter permease</fullName>
    </submittedName>
</protein>
<keyword evidence="4 6" id="KW-1133">Transmembrane helix</keyword>
<evidence type="ECO:0000313" key="10">
    <source>
        <dbReference type="Proteomes" id="UP000266260"/>
    </source>
</evidence>
<dbReference type="GO" id="GO:0005886">
    <property type="term" value="C:plasma membrane"/>
    <property type="evidence" value="ECO:0007669"/>
    <property type="project" value="UniProtKB-SubCell"/>
</dbReference>
<dbReference type="AlphaFoldDB" id="A0A398DXS7"/>
<feature type="transmembrane region" description="Helical" evidence="6">
    <location>
        <begin position="17"/>
        <end position="36"/>
    </location>
</feature>
<evidence type="ECO:0000313" key="9">
    <source>
        <dbReference type="EMBL" id="RIE15191.1"/>
    </source>
</evidence>
<dbReference type="Proteomes" id="UP000266260">
    <property type="component" value="Unassembled WGS sequence"/>
</dbReference>